<feature type="binding site" evidence="9">
    <location>
        <begin position="195"/>
        <end position="202"/>
    </location>
    <ligand>
        <name>ATP</name>
        <dbReference type="ChEBI" id="CHEBI:30616"/>
    </ligand>
</feature>
<dbReference type="GO" id="GO:0005524">
    <property type="term" value="F:ATP binding"/>
    <property type="evidence" value="ECO:0007669"/>
    <property type="project" value="UniProtKB-UniRule"/>
</dbReference>
<dbReference type="PANTHER" id="PTHR47968:SF75">
    <property type="entry name" value="CENTROMERE-ASSOCIATED PROTEIN E"/>
    <property type="match status" value="1"/>
</dbReference>
<feature type="compositionally biased region" description="Low complexity" evidence="11">
    <location>
        <begin position="498"/>
        <end position="512"/>
    </location>
</feature>
<name>M5BLJ9_THACB</name>
<accession>M5BLJ9</accession>
<keyword evidence="8" id="KW-0206">Cytoskeleton</keyword>
<dbReference type="Pfam" id="PF00225">
    <property type="entry name" value="Kinesin"/>
    <property type="match status" value="1"/>
</dbReference>
<comment type="subcellular location">
    <subcellularLocation>
        <location evidence="1">Cytoplasm</location>
        <location evidence="1">Cytoskeleton</location>
    </subcellularLocation>
</comment>
<gene>
    <name evidence="13" type="ORF">BN14_01642</name>
</gene>
<evidence type="ECO:0000256" key="11">
    <source>
        <dbReference type="SAM" id="MobiDB-lite"/>
    </source>
</evidence>
<dbReference type="CDD" id="cd01369">
    <property type="entry name" value="KISc_KHC_KIF5"/>
    <property type="match status" value="1"/>
</dbReference>
<dbReference type="EMBL" id="CAOJ01002192">
    <property type="protein sequence ID" value="CCO27656.1"/>
    <property type="molecule type" value="Genomic_DNA"/>
</dbReference>
<feature type="region of interest" description="Disordered" evidence="11">
    <location>
        <begin position="1"/>
        <end position="40"/>
    </location>
</feature>
<dbReference type="GO" id="GO:0005874">
    <property type="term" value="C:microtubule"/>
    <property type="evidence" value="ECO:0007669"/>
    <property type="project" value="UniProtKB-KW"/>
</dbReference>
<evidence type="ECO:0000256" key="5">
    <source>
        <dbReference type="ARBA" id="ARBA00022840"/>
    </source>
</evidence>
<dbReference type="InterPro" id="IPR027417">
    <property type="entry name" value="P-loop_NTPase"/>
</dbReference>
<keyword evidence="5 9" id="KW-0067">ATP-binding</keyword>
<keyword evidence="7 9" id="KW-0505">Motor protein</keyword>
<dbReference type="PANTHER" id="PTHR47968">
    <property type="entry name" value="CENTROMERE PROTEIN E"/>
    <property type="match status" value="1"/>
</dbReference>
<dbReference type="SMART" id="SM00129">
    <property type="entry name" value="KISc"/>
    <property type="match status" value="1"/>
</dbReference>
<evidence type="ECO:0000256" key="6">
    <source>
        <dbReference type="ARBA" id="ARBA00023054"/>
    </source>
</evidence>
<dbReference type="InterPro" id="IPR027640">
    <property type="entry name" value="Kinesin-like_fam"/>
</dbReference>
<evidence type="ECO:0000313" key="13">
    <source>
        <dbReference type="EMBL" id="CCO27656.1"/>
    </source>
</evidence>
<organism evidence="13 14">
    <name type="scientific">Thanatephorus cucumeris (strain AG1-IB / isolate 7/3/14)</name>
    <name type="common">Lettuce bottom rot fungus</name>
    <name type="synonym">Rhizoctonia solani</name>
    <dbReference type="NCBI Taxonomy" id="1108050"/>
    <lineage>
        <taxon>Eukaryota</taxon>
        <taxon>Fungi</taxon>
        <taxon>Dikarya</taxon>
        <taxon>Basidiomycota</taxon>
        <taxon>Agaricomycotina</taxon>
        <taxon>Agaricomycetes</taxon>
        <taxon>Cantharellales</taxon>
        <taxon>Ceratobasidiaceae</taxon>
        <taxon>Rhizoctonia</taxon>
        <taxon>Rhizoctonia solani AG-1</taxon>
    </lineage>
</organism>
<feature type="coiled-coil region" evidence="10">
    <location>
        <begin position="586"/>
        <end position="627"/>
    </location>
</feature>
<evidence type="ECO:0000256" key="7">
    <source>
        <dbReference type="ARBA" id="ARBA00023175"/>
    </source>
</evidence>
<dbReference type="PROSITE" id="PS50067">
    <property type="entry name" value="KINESIN_MOTOR_2"/>
    <property type="match status" value="1"/>
</dbReference>
<feature type="domain" description="Kinesin motor" evidence="12">
    <location>
        <begin position="108"/>
        <end position="432"/>
    </location>
</feature>
<evidence type="ECO:0000256" key="10">
    <source>
        <dbReference type="SAM" id="Coils"/>
    </source>
</evidence>
<keyword evidence="6 10" id="KW-0175">Coiled coil</keyword>
<dbReference type="GO" id="GO:0008017">
    <property type="term" value="F:microtubule binding"/>
    <property type="evidence" value="ECO:0007669"/>
    <property type="project" value="InterPro"/>
</dbReference>
<feature type="region of interest" description="Disordered" evidence="11">
    <location>
        <begin position="494"/>
        <end position="526"/>
    </location>
</feature>
<reference evidence="13 14" key="1">
    <citation type="journal article" date="2013" name="J. Biotechnol.">
        <title>Establishment and interpretation of the genome sequence of the phytopathogenic fungus Rhizoctonia solani AG1-IB isolate 7/3/14.</title>
        <authorList>
            <person name="Wibberg D.W."/>
            <person name="Jelonek L.J."/>
            <person name="Rupp O.R."/>
            <person name="Hennig M.H."/>
            <person name="Eikmeyer F.E."/>
            <person name="Goesmann A.G."/>
            <person name="Hartmann A.H."/>
            <person name="Borriss R.B."/>
            <person name="Grosch R.G."/>
            <person name="Puehler A.P."/>
            <person name="Schlueter A.S."/>
        </authorList>
    </citation>
    <scope>NUCLEOTIDE SEQUENCE [LARGE SCALE GENOMIC DNA]</scope>
    <source>
        <strain evidence="14">AG1-IB / isolate 7/3/14</strain>
    </source>
</reference>
<evidence type="ECO:0000256" key="2">
    <source>
        <dbReference type="ARBA" id="ARBA00022490"/>
    </source>
</evidence>
<comment type="similarity">
    <text evidence="9">Belongs to the TRAFAC class myosin-kinesin ATPase superfamily. Kinesin family.</text>
</comment>
<comment type="caution">
    <text evidence="13">The sequence shown here is derived from an EMBL/GenBank/DDBJ whole genome shotgun (WGS) entry which is preliminary data.</text>
</comment>
<dbReference type="GO" id="GO:0003777">
    <property type="term" value="F:microtubule motor activity"/>
    <property type="evidence" value="ECO:0007669"/>
    <property type="project" value="InterPro"/>
</dbReference>
<dbReference type="PRINTS" id="PR00380">
    <property type="entry name" value="KINESINHEAVY"/>
</dbReference>
<dbReference type="HOGENOM" id="CLU_001485_3_1_1"/>
<dbReference type="AlphaFoldDB" id="M5BLJ9"/>
<evidence type="ECO:0000256" key="3">
    <source>
        <dbReference type="ARBA" id="ARBA00022701"/>
    </source>
</evidence>
<dbReference type="InterPro" id="IPR036961">
    <property type="entry name" value="Kinesin_motor_dom_sf"/>
</dbReference>
<dbReference type="FunFam" id="3.40.850.10:FF:000031">
    <property type="entry name" value="Kinesin-like protein"/>
    <property type="match status" value="1"/>
</dbReference>
<dbReference type="Gene3D" id="3.40.850.10">
    <property type="entry name" value="Kinesin motor domain"/>
    <property type="match status" value="1"/>
</dbReference>
<proteinExistence type="inferred from homology"/>
<evidence type="ECO:0000256" key="1">
    <source>
        <dbReference type="ARBA" id="ARBA00004245"/>
    </source>
</evidence>
<evidence type="ECO:0000256" key="8">
    <source>
        <dbReference type="ARBA" id="ARBA00023212"/>
    </source>
</evidence>
<feature type="compositionally biased region" description="Polar residues" evidence="11">
    <location>
        <begin position="1"/>
        <end position="23"/>
    </location>
</feature>
<dbReference type="GO" id="GO:0007018">
    <property type="term" value="P:microtubule-based movement"/>
    <property type="evidence" value="ECO:0007669"/>
    <property type="project" value="InterPro"/>
</dbReference>
<dbReference type="SUPFAM" id="SSF52540">
    <property type="entry name" value="P-loop containing nucleoside triphosphate hydrolases"/>
    <property type="match status" value="1"/>
</dbReference>
<dbReference type="Proteomes" id="UP000012065">
    <property type="component" value="Unassembled WGS sequence"/>
</dbReference>
<keyword evidence="4 9" id="KW-0547">Nucleotide-binding</keyword>
<evidence type="ECO:0000313" key="14">
    <source>
        <dbReference type="Proteomes" id="UP000012065"/>
    </source>
</evidence>
<feature type="coiled-coil region" evidence="10">
    <location>
        <begin position="694"/>
        <end position="735"/>
    </location>
</feature>
<evidence type="ECO:0000259" key="12">
    <source>
        <dbReference type="PROSITE" id="PS50067"/>
    </source>
</evidence>
<evidence type="ECO:0000256" key="9">
    <source>
        <dbReference type="PROSITE-ProRule" id="PRU00283"/>
    </source>
</evidence>
<keyword evidence="3" id="KW-0493">Microtubule</keyword>
<evidence type="ECO:0000256" key="4">
    <source>
        <dbReference type="ARBA" id="ARBA00022741"/>
    </source>
</evidence>
<protein>
    <submittedName>
        <fullName evidence="13">Rhizoctonia solani AG1-IB WGS project CAOJ00000000 data, isolate 7/3/14, contig 03261</fullName>
    </submittedName>
</protein>
<sequence length="770" mass="85076">MSQLPEDAQPSTDLDSTMPSAVDNTPDEAPMPPLGNDFPEQDEVNLELGLMGQDAEDVMMGMNDPDLAQIAQQHIIEDAPAFGTPAAEDGILMQSAVLEDGKLVEDTGVDMILQFRPPNSLEIREGGEIVVSFDDNLQTVKVRSASQSQGPEKDGFTFDRVFPMGTKQHEVFDYGVRGIVKDVINGYNGTVFAYGQTGSGKTFTMMGADIDSDDLKGIIPRITEQIFTSIVESDAHLEYLVKVSYMEIYLERIPHNDNLQVHEEKNKGVYVKNLSDYYVSNAKEVYEIMRQGGQARVVTATNMNAESSRSHSIFLITIQQKNIETGAMKTGNLYLVDLAGSEKVGKTGASGQTLEEAKKINKSLSALGMVINALTDGKSSHVPYRDSKLTRILQESLGGNSRTTLVINCSPSSYNETETLSTLRFGMRAKSIKNTARVNAELSPAELKGLLKKAQSANSTYATYLGTLEAELAQWRAGAVVDQLDWALPEKSGASNLPGVGPPAAGAGKRAPVSPPPTDADGTRVEKDEREEFLKRENELTDQLAEKEATLTAQGRLLGEIREELAFLREQEATISKENRSLSTDLSNLRLDNERLAFDLKELEINHEQATEKNKELVKENDELRVNADTRNYAGRDQSAEDKEKKKAEKMALMMAQYDTGEISEKDEQLRAMVTKLDAIDSAEGVSSLSYDDIQSIRRQLVDAQNATNDAIERLHQVQHENEMIARRRDEVEQKLSVVEADYEDLFGKLCSPSFQVVMLTHAAYRKDYS</sequence>
<dbReference type="InterPro" id="IPR001752">
    <property type="entry name" value="Kinesin_motor_dom"/>
</dbReference>
<keyword evidence="2" id="KW-0963">Cytoplasm</keyword>